<dbReference type="Proteomes" id="UP001146120">
    <property type="component" value="Unassembled WGS sequence"/>
</dbReference>
<dbReference type="SMART" id="SM00248">
    <property type="entry name" value="ANK"/>
    <property type="match status" value="2"/>
</dbReference>
<dbReference type="PROSITE" id="PS50297">
    <property type="entry name" value="ANK_REP_REGION"/>
    <property type="match status" value="1"/>
</dbReference>
<keyword evidence="2 3" id="KW-0040">ANK repeat</keyword>
<dbReference type="SUPFAM" id="SSF48403">
    <property type="entry name" value="Ankyrin repeat"/>
    <property type="match status" value="1"/>
</dbReference>
<comment type="caution">
    <text evidence="5">The sequence shown here is derived from an EMBL/GenBank/DDBJ whole genome shotgun (WGS) entry which is preliminary data.</text>
</comment>
<evidence type="ECO:0000256" key="1">
    <source>
        <dbReference type="ARBA" id="ARBA00022737"/>
    </source>
</evidence>
<protein>
    <submittedName>
        <fullName evidence="5">Uncharacterized protein</fullName>
    </submittedName>
</protein>
<feature type="transmembrane region" description="Helical" evidence="4">
    <location>
        <begin position="67"/>
        <end position="91"/>
    </location>
</feature>
<evidence type="ECO:0000256" key="4">
    <source>
        <dbReference type="SAM" id="Phobius"/>
    </source>
</evidence>
<feature type="repeat" description="ANK" evidence="3">
    <location>
        <begin position="179"/>
        <end position="211"/>
    </location>
</feature>
<sequence>QENAVWHEKHGVTVNEDKDIQTSVIDGLLCCLRSRCIGVVCVILPTVIFLLIYLFTSSSNVTDKRAMLIMTILIPSLYILLGCCLVCLVCCRQINADVENAHAAHRYLQIHANITKIAVTSGEHQTTAIAGRFPLFIQAAKEGHVENFQWCLDTGQLVDEIVAILLRNGVSIDLADKLDALTPLHYAAFYGHIKITRMLVAAGADMLLQDSRKMNPLQLAEMASLKMSSVQPSHQMIIKFLRVSMKDKVTPPLEHIAGLTVMNLVERQTFGLPQMD</sequence>
<keyword evidence="6" id="KW-1185">Reference proteome</keyword>
<dbReference type="AlphaFoldDB" id="A0AAV2YTK4"/>
<dbReference type="EMBL" id="DAKRPA010000109">
    <property type="protein sequence ID" value="DAZ98347.1"/>
    <property type="molecule type" value="Genomic_DNA"/>
</dbReference>
<proteinExistence type="predicted"/>
<accession>A0AAV2YTK4</accession>
<evidence type="ECO:0000256" key="2">
    <source>
        <dbReference type="ARBA" id="ARBA00023043"/>
    </source>
</evidence>
<evidence type="ECO:0000313" key="5">
    <source>
        <dbReference type="EMBL" id="DAZ98347.1"/>
    </source>
</evidence>
<feature type="non-terminal residue" evidence="5">
    <location>
        <position position="1"/>
    </location>
</feature>
<evidence type="ECO:0000256" key="3">
    <source>
        <dbReference type="PROSITE-ProRule" id="PRU00023"/>
    </source>
</evidence>
<reference evidence="5" key="2">
    <citation type="journal article" date="2023" name="Microbiol Resour">
        <title>Decontamination and Annotation of the Draft Genome Sequence of the Oomycete Lagenidium giganteum ARSEF 373.</title>
        <authorList>
            <person name="Morgan W.R."/>
            <person name="Tartar A."/>
        </authorList>
    </citation>
    <scope>NUCLEOTIDE SEQUENCE</scope>
    <source>
        <strain evidence="5">ARSEF 373</strain>
    </source>
</reference>
<dbReference type="PANTHER" id="PTHR24171">
    <property type="entry name" value="ANKYRIN REPEAT DOMAIN-CONTAINING PROTEIN 39-RELATED"/>
    <property type="match status" value="1"/>
</dbReference>
<organism evidence="5 6">
    <name type="scientific">Lagenidium giganteum</name>
    <dbReference type="NCBI Taxonomy" id="4803"/>
    <lineage>
        <taxon>Eukaryota</taxon>
        <taxon>Sar</taxon>
        <taxon>Stramenopiles</taxon>
        <taxon>Oomycota</taxon>
        <taxon>Peronosporomycetes</taxon>
        <taxon>Pythiales</taxon>
        <taxon>Pythiaceae</taxon>
    </lineage>
</organism>
<keyword evidence="4" id="KW-1133">Transmembrane helix</keyword>
<name>A0AAV2YTK4_9STRA</name>
<evidence type="ECO:0000313" key="6">
    <source>
        <dbReference type="Proteomes" id="UP001146120"/>
    </source>
</evidence>
<dbReference type="Gene3D" id="1.25.40.20">
    <property type="entry name" value="Ankyrin repeat-containing domain"/>
    <property type="match status" value="1"/>
</dbReference>
<dbReference type="PROSITE" id="PS50088">
    <property type="entry name" value="ANK_REPEAT"/>
    <property type="match status" value="1"/>
</dbReference>
<dbReference type="InterPro" id="IPR002110">
    <property type="entry name" value="Ankyrin_rpt"/>
</dbReference>
<keyword evidence="4" id="KW-0472">Membrane</keyword>
<dbReference type="InterPro" id="IPR036770">
    <property type="entry name" value="Ankyrin_rpt-contain_sf"/>
</dbReference>
<gene>
    <name evidence="5" type="ORF">N0F65_007154</name>
</gene>
<keyword evidence="1" id="KW-0677">Repeat</keyword>
<feature type="transmembrane region" description="Helical" evidence="4">
    <location>
        <begin position="36"/>
        <end position="55"/>
    </location>
</feature>
<keyword evidence="4" id="KW-0812">Transmembrane</keyword>
<dbReference type="Pfam" id="PF12796">
    <property type="entry name" value="Ank_2"/>
    <property type="match status" value="1"/>
</dbReference>
<reference evidence="5" key="1">
    <citation type="submission" date="2022-11" db="EMBL/GenBank/DDBJ databases">
        <authorList>
            <person name="Morgan W.R."/>
            <person name="Tartar A."/>
        </authorList>
    </citation>
    <scope>NUCLEOTIDE SEQUENCE</scope>
    <source>
        <strain evidence="5">ARSEF 373</strain>
    </source>
</reference>